<keyword evidence="1" id="KW-0808">Transferase</keyword>
<dbReference type="GO" id="GO:0016301">
    <property type="term" value="F:kinase activity"/>
    <property type="evidence" value="ECO:0007669"/>
    <property type="project" value="UniProtKB-UniRule"/>
</dbReference>
<accession>A0A941DUG7</accession>
<reference evidence="2" key="1">
    <citation type="submission" date="2021-04" db="EMBL/GenBank/DDBJ databases">
        <title>Isolation and polyphasic classification of algal microorganism.</title>
        <authorList>
            <person name="Wang S."/>
        </authorList>
    </citation>
    <scope>NUCLEOTIDE SEQUENCE</scope>
    <source>
        <strain evidence="2">720a</strain>
    </source>
</reference>
<dbReference type="AlphaFoldDB" id="A0A941DUG7"/>
<sequence>MNPLLKEAVKQAGDESSIYKIKRVAGGSINESYFVKTDRNNYFIKYHPNAPNRFFELEAKGLQLIKDTNTIDVPKVIAYSDQQERAYLVLEWVSGQEHKDTERLLGERLASMHCHKGDKHGFSSNTYVGTLSQVNGLYTSWQAYYRECRLYSQLELGIQRNQITGKRRRQLNKLIDKLDLFVPDHVTPSYLHGDLWGGNWIVGSNGAPFLIDPSFLFGDRHFELAFTELFGGFSNSFYQAYEERFPVSNYYEDCKAIYQLYYLLVHLNIFGEMYGPHVDTILNKFVG</sequence>
<name>A0A941DUG7_9BACI</name>
<dbReference type="PANTHER" id="PTHR12149:SF8">
    <property type="entry name" value="PROTEIN-RIBULOSAMINE 3-KINASE"/>
    <property type="match status" value="1"/>
</dbReference>
<dbReference type="Gene3D" id="3.90.1200.10">
    <property type="match status" value="1"/>
</dbReference>
<comment type="similarity">
    <text evidence="1">Belongs to the fructosamine kinase family.</text>
</comment>
<dbReference type="PIRSF" id="PIRSF006221">
    <property type="entry name" value="Ketosamine-3-kinase"/>
    <property type="match status" value="1"/>
</dbReference>
<proteinExistence type="inferred from homology"/>
<dbReference type="InterPro" id="IPR011009">
    <property type="entry name" value="Kinase-like_dom_sf"/>
</dbReference>
<dbReference type="Proteomes" id="UP000675284">
    <property type="component" value="Unassembled WGS sequence"/>
</dbReference>
<evidence type="ECO:0000313" key="2">
    <source>
        <dbReference type="EMBL" id="MBR7796900.1"/>
    </source>
</evidence>
<dbReference type="Gene3D" id="3.30.200.20">
    <property type="entry name" value="Phosphorylase Kinase, domain 1"/>
    <property type="match status" value="1"/>
</dbReference>
<keyword evidence="1 2" id="KW-0418">Kinase</keyword>
<dbReference type="PANTHER" id="PTHR12149">
    <property type="entry name" value="FRUCTOSAMINE 3 KINASE-RELATED PROTEIN"/>
    <property type="match status" value="1"/>
</dbReference>
<evidence type="ECO:0000256" key="1">
    <source>
        <dbReference type="PIRNR" id="PIRNR006221"/>
    </source>
</evidence>
<dbReference type="RefSeq" id="WP_166530534.1">
    <property type="nucleotide sequence ID" value="NZ_JAGSOT010000037.1"/>
</dbReference>
<dbReference type="Pfam" id="PF03881">
    <property type="entry name" value="Fructosamin_kin"/>
    <property type="match status" value="1"/>
</dbReference>
<protein>
    <submittedName>
        <fullName evidence="2">Fructosamine kinase family protein</fullName>
    </submittedName>
</protein>
<organism evidence="2 3">
    <name type="scientific">Virgibacillus salarius</name>
    <dbReference type="NCBI Taxonomy" id="447199"/>
    <lineage>
        <taxon>Bacteria</taxon>
        <taxon>Bacillati</taxon>
        <taxon>Bacillota</taxon>
        <taxon>Bacilli</taxon>
        <taxon>Bacillales</taxon>
        <taxon>Bacillaceae</taxon>
        <taxon>Virgibacillus</taxon>
    </lineage>
</organism>
<gene>
    <name evidence="2" type="ORF">KCX74_12695</name>
</gene>
<evidence type="ECO:0000313" key="3">
    <source>
        <dbReference type="Proteomes" id="UP000675284"/>
    </source>
</evidence>
<dbReference type="InterPro" id="IPR016477">
    <property type="entry name" value="Fructo-/Ketosamine-3-kinase"/>
</dbReference>
<dbReference type="SUPFAM" id="SSF56112">
    <property type="entry name" value="Protein kinase-like (PK-like)"/>
    <property type="match status" value="1"/>
</dbReference>
<keyword evidence="3" id="KW-1185">Reference proteome</keyword>
<dbReference type="EMBL" id="JAGSOT010000037">
    <property type="protein sequence ID" value="MBR7796900.1"/>
    <property type="molecule type" value="Genomic_DNA"/>
</dbReference>
<comment type="caution">
    <text evidence="2">The sequence shown here is derived from an EMBL/GenBank/DDBJ whole genome shotgun (WGS) entry which is preliminary data.</text>
</comment>